<gene>
    <name evidence="1" type="ORF">FisN_13Hu173</name>
</gene>
<comment type="caution">
    <text evidence="1">The sequence shown here is derived from an EMBL/GenBank/DDBJ whole genome shotgun (WGS) entry which is preliminary data.</text>
</comment>
<name>A0A1Z5KN64_FISSO</name>
<reference evidence="1 2" key="1">
    <citation type="journal article" date="2015" name="Plant Cell">
        <title>Oil accumulation by the oleaginous diatom Fistulifera solaris as revealed by the genome and transcriptome.</title>
        <authorList>
            <person name="Tanaka T."/>
            <person name="Maeda Y."/>
            <person name="Veluchamy A."/>
            <person name="Tanaka M."/>
            <person name="Abida H."/>
            <person name="Marechal E."/>
            <person name="Bowler C."/>
            <person name="Muto M."/>
            <person name="Sunaga Y."/>
            <person name="Tanaka M."/>
            <person name="Yoshino T."/>
            <person name="Taniguchi T."/>
            <person name="Fukuda Y."/>
            <person name="Nemoto M."/>
            <person name="Matsumoto M."/>
            <person name="Wong P.S."/>
            <person name="Aburatani S."/>
            <person name="Fujibuchi W."/>
        </authorList>
    </citation>
    <scope>NUCLEOTIDE SEQUENCE [LARGE SCALE GENOMIC DNA]</scope>
    <source>
        <strain evidence="1 2">JPCC DA0580</strain>
    </source>
</reference>
<proteinExistence type="predicted"/>
<evidence type="ECO:0000313" key="1">
    <source>
        <dbReference type="EMBL" id="GAX27729.1"/>
    </source>
</evidence>
<protein>
    <submittedName>
        <fullName evidence="1">Uncharacterized protein</fullName>
    </submittedName>
</protein>
<dbReference type="Proteomes" id="UP000198406">
    <property type="component" value="Unassembled WGS sequence"/>
</dbReference>
<dbReference type="EMBL" id="BDSP01000259">
    <property type="protein sequence ID" value="GAX27729.1"/>
    <property type="molecule type" value="Genomic_DNA"/>
</dbReference>
<keyword evidence="2" id="KW-1185">Reference proteome</keyword>
<sequence>MSNPQKKDTNLLLGVIPSKLCKPEQVARWCEGGVTPTYRLQRKPTDLAEFYQYNCRMTIWRDNGTLTYLSPCESNDRPNHERYLSMRFFCEGPIFHITGTTDKAISKTAAFFMTLERTAQEKPFIYMESYSLFYQLHAVGSRCFTNIFKTAPSRLVEFENISLTVKQTIALATRSHPIKLGFWECEFEDGGTAFVEALERRKSSFGSLRFTNNTGFSDDNLKRLLQLDVIDYLELPPLSEELVFLPFSTKVGHLEYEIKTPFLSQSKVESLNIVPKKLSLSMTDHSIDFFPTEPVLRLLRRIAEVGHFAELGFKFSFVAAKSDVPLCVVQEVLQASFSSCNLKVIDLSSGHDFIDWYPNMEFLFQGLKEHKSLRTLKVTDHMMGYFGPDFYHLRRLLSQNRYITVTNEYGEIHTDGMHIDKLYALNRFYRGSLDLALTPLQDRSSLVATALAKSALANFHRTALLLADHTDTLYDLLYCARIFFEA</sequence>
<dbReference type="InParanoid" id="A0A1Z5KN64"/>
<organism evidence="1 2">
    <name type="scientific">Fistulifera solaris</name>
    <name type="common">Oleaginous diatom</name>
    <dbReference type="NCBI Taxonomy" id="1519565"/>
    <lineage>
        <taxon>Eukaryota</taxon>
        <taxon>Sar</taxon>
        <taxon>Stramenopiles</taxon>
        <taxon>Ochrophyta</taxon>
        <taxon>Bacillariophyta</taxon>
        <taxon>Bacillariophyceae</taxon>
        <taxon>Bacillariophycidae</taxon>
        <taxon>Naviculales</taxon>
        <taxon>Naviculaceae</taxon>
        <taxon>Fistulifera</taxon>
    </lineage>
</organism>
<dbReference type="OrthoDB" id="120976at2759"/>
<accession>A0A1Z5KN64</accession>
<evidence type="ECO:0000313" key="2">
    <source>
        <dbReference type="Proteomes" id="UP000198406"/>
    </source>
</evidence>
<dbReference type="AlphaFoldDB" id="A0A1Z5KN64"/>